<accession>A0A1W1BWK3</accession>
<organism evidence="3">
    <name type="scientific">hydrothermal vent metagenome</name>
    <dbReference type="NCBI Taxonomy" id="652676"/>
    <lineage>
        <taxon>unclassified sequences</taxon>
        <taxon>metagenomes</taxon>
        <taxon>ecological metagenomes</taxon>
    </lineage>
</organism>
<dbReference type="CDD" id="cd00130">
    <property type="entry name" value="PAS"/>
    <property type="match status" value="1"/>
</dbReference>
<dbReference type="PANTHER" id="PTHR46175">
    <property type="entry name" value="BACTERIOOPSIN TRANSCRIPTIONAL ACTIVATOR"/>
    <property type="match status" value="1"/>
</dbReference>
<gene>
    <name evidence="3" type="ORF">MNB_SM-7-1423</name>
</gene>
<dbReference type="NCBIfam" id="TIGR00229">
    <property type="entry name" value="sensory_box"/>
    <property type="match status" value="1"/>
</dbReference>
<dbReference type="PANTHER" id="PTHR46175:SF4">
    <property type="entry name" value="BACTERIOOPSIN TRANSCRIPTIONAL ACTIVATOR"/>
    <property type="match status" value="1"/>
</dbReference>
<evidence type="ECO:0000313" key="3">
    <source>
        <dbReference type="EMBL" id="SFV57847.1"/>
    </source>
</evidence>
<dbReference type="InterPro" id="IPR001610">
    <property type="entry name" value="PAC"/>
</dbReference>
<dbReference type="SMART" id="SM00086">
    <property type="entry name" value="PAC"/>
    <property type="match status" value="1"/>
</dbReference>
<keyword evidence="3" id="KW-0675">Receptor</keyword>
<protein>
    <submittedName>
        <fullName evidence="3">Aerotaxis sensor receptor protein</fullName>
    </submittedName>
</protein>
<reference evidence="3" key="1">
    <citation type="submission" date="2016-10" db="EMBL/GenBank/DDBJ databases">
        <authorList>
            <person name="de Groot N.N."/>
        </authorList>
    </citation>
    <scope>NUCLEOTIDE SEQUENCE</scope>
</reference>
<proteinExistence type="predicted"/>
<dbReference type="Gene3D" id="3.30.450.20">
    <property type="entry name" value="PAS domain"/>
    <property type="match status" value="1"/>
</dbReference>
<dbReference type="InterPro" id="IPR035965">
    <property type="entry name" value="PAS-like_dom_sf"/>
</dbReference>
<evidence type="ECO:0000259" key="1">
    <source>
        <dbReference type="PROSITE" id="PS50112"/>
    </source>
</evidence>
<dbReference type="InterPro" id="IPR013655">
    <property type="entry name" value="PAS_fold_3"/>
</dbReference>
<feature type="domain" description="PAC" evidence="2">
    <location>
        <begin position="92"/>
        <end position="144"/>
    </location>
</feature>
<name>A0A1W1BWK3_9ZZZZ</name>
<dbReference type="SUPFAM" id="SSF55785">
    <property type="entry name" value="PYP-like sensor domain (PAS domain)"/>
    <property type="match status" value="1"/>
</dbReference>
<dbReference type="AlphaFoldDB" id="A0A1W1BWK3"/>
<dbReference type="PROSITE" id="PS50113">
    <property type="entry name" value="PAC"/>
    <property type="match status" value="1"/>
</dbReference>
<dbReference type="InterPro" id="IPR000700">
    <property type="entry name" value="PAS-assoc_C"/>
</dbReference>
<dbReference type="EMBL" id="FPHB01000041">
    <property type="protein sequence ID" value="SFV57847.1"/>
    <property type="molecule type" value="Genomic_DNA"/>
</dbReference>
<dbReference type="Pfam" id="PF08447">
    <property type="entry name" value="PAS_3"/>
    <property type="match status" value="1"/>
</dbReference>
<dbReference type="PROSITE" id="PS50112">
    <property type="entry name" value="PAS"/>
    <property type="match status" value="1"/>
</dbReference>
<dbReference type="InterPro" id="IPR000014">
    <property type="entry name" value="PAS"/>
</dbReference>
<evidence type="ECO:0000259" key="2">
    <source>
        <dbReference type="PROSITE" id="PS50113"/>
    </source>
</evidence>
<feature type="domain" description="PAS" evidence="1">
    <location>
        <begin position="38"/>
        <end position="89"/>
    </location>
</feature>
<sequence>MSLERKNIFYEGKEMENVAPVDEEYHFDDEGVLVSQTDKEGKFTYVNKRFRDVSGYSYDELVGNSYSIIRHPDMPDAAFAKMWETIESGQVFNGIIKNLRKDGRYYWVNLEILPIKDEDGDITGYISVARPASRKDIEENEKIYKKMLESEREGAL</sequence>